<protein>
    <submittedName>
        <fullName evidence="1">Uncharacterized protein</fullName>
    </submittedName>
</protein>
<proteinExistence type="predicted"/>
<reference evidence="2" key="1">
    <citation type="journal article" date="2022" name="Mol. Ecol. Resour.">
        <title>The genomes of chicory, endive, great burdock and yacon provide insights into Asteraceae palaeo-polyploidization history and plant inulin production.</title>
        <authorList>
            <person name="Fan W."/>
            <person name="Wang S."/>
            <person name="Wang H."/>
            <person name="Wang A."/>
            <person name="Jiang F."/>
            <person name="Liu H."/>
            <person name="Zhao H."/>
            <person name="Xu D."/>
            <person name="Zhang Y."/>
        </authorList>
    </citation>
    <scope>NUCLEOTIDE SEQUENCE [LARGE SCALE GENOMIC DNA]</scope>
    <source>
        <strain evidence="2">cv. Niubang</strain>
    </source>
</reference>
<dbReference type="EMBL" id="CM042056">
    <property type="protein sequence ID" value="KAI3696598.1"/>
    <property type="molecule type" value="Genomic_DNA"/>
</dbReference>
<evidence type="ECO:0000313" key="2">
    <source>
        <dbReference type="Proteomes" id="UP001055879"/>
    </source>
</evidence>
<evidence type="ECO:0000313" key="1">
    <source>
        <dbReference type="EMBL" id="KAI3696598.1"/>
    </source>
</evidence>
<accession>A0ACB8ZG51</accession>
<organism evidence="1 2">
    <name type="scientific">Arctium lappa</name>
    <name type="common">Greater burdock</name>
    <name type="synonym">Lappa major</name>
    <dbReference type="NCBI Taxonomy" id="4217"/>
    <lineage>
        <taxon>Eukaryota</taxon>
        <taxon>Viridiplantae</taxon>
        <taxon>Streptophyta</taxon>
        <taxon>Embryophyta</taxon>
        <taxon>Tracheophyta</taxon>
        <taxon>Spermatophyta</taxon>
        <taxon>Magnoliopsida</taxon>
        <taxon>eudicotyledons</taxon>
        <taxon>Gunneridae</taxon>
        <taxon>Pentapetalae</taxon>
        <taxon>asterids</taxon>
        <taxon>campanulids</taxon>
        <taxon>Asterales</taxon>
        <taxon>Asteraceae</taxon>
        <taxon>Carduoideae</taxon>
        <taxon>Cardueae</taxon>
        <taxon>Arctiinae</taxon>
        <taxon>Arctium</taxon>
    </lineage>
</organism>
<sequence length="96" mass="10866">MRGKGGGRWRCYRLGLDPVTTAYERERRWWLALLSAGWEVVVLDKTTAPSTGIPTGVGLGLDHLSGRIINSWFPQQQSDNLLNDQTLTLTIDQKRR</sequence>
<dbReference type="Proteomes" id="UP001055879">
    <property type="component" value="Linkage Group LG10"/>
</dbReference>
<gene>
    <name evidence="1" type="ORF">L6452_29000</name>
</gene>
<reference evidence="1 2" key="2">
    <citation type="journal article" date="2022" name="Mol. Ecol. Resour.">
        <title>The genomes of chicory, endive, great burdock and yacon provide insights into Asteraceae paleo-polyploidization history and plant inulin production.</title>
        <authorList>
            <person name="Fan W."/>
            <person name="Wang S."/>
            <person name="Wang H."/>
            <person name="Wang A."/>
            <person name="Jiang F."/>
            <person name="Liu H."/>
            <person name="Zhao H."/>
            <person name="Xu D."/>
            <person name="Zhang Y."/>
        </authorList>
    </citation>
    <scope>NUCLEOTIDE SEQUENCE [LARGE SCALE GENOMIC DNA]</scope>
    <source>
        <strain evidence="2">cv. Niubang</strain>
    </source>
</reference>
<keyword evidence="2" id="KW-1185">Reference proteome</keyword>
<name>A0ACB8ZG51_ARCLA</name>
<comment type="caution">
    <text evidence="1">The sequence shown here is derived from an EMBL/GenBank/DDBJ whole genome shotgun (WGS) entry which is preliminary data.</text>
</comment>